<keyword evidence="3" id="KW-1185">Reference proteome</keyword>
<keyword evidence="1" id="KW-0732">Signal</keyword>
<proteinExistence type="predicted"/>
<gene>
    <name evidence="2" type="ORF">FHS57_005409</name>
</gene>
<protein>
    <submittedName>
        <fullName evidence="2">Enterochelin esterase-like enzyme</fullName>
    </submittedName>
</protein>
<dbReference type="SUPFAM" id="SSF81296">
    <property type="entry name" value="E set domains"/>
    <property type="match status" value="1"/>
</dbReference>
<sequence>MKHLLYFSFTLFGLVGGLHAQPTDKEMPKSFDQVRTGIATGKLDTVKYESKTVGSTRKALIYTPPNFNKKTKYPVLYLLHGIGGDEKEWLKGGNPQVILDNLYADGKLAPMIVVMPNGRAMKDDRAVGNIFDKDKVEAFATFEKDLLNDLIPFVEKKYPTLTDREHRAIAGLSMGGGQSLNFGLGNLDKFAWVGGFSSAPNTKVPQELVPNPEDAKQKLKLLWISCGDADGLITFSKRTHDYLYQNSVPHIYYLEAGGHDFKVWKNGLFMFSQFLFKPVDTASFPSYSVLGTPAATNIRNGKYPQILPDNRVVFKVKAPQAQKVQIDLGKKYDMVKDTAGFWNVTTDVISRGFHYYSLIIDGVALADPASESFYGMGRMASGIEIPYEGSGFYTLKDVPHGDIRIKKYFSKASNAWREMYVYAPPGYDKSSEKYPVMYLLHGGGEDQRGWATQGRTDVILDNLIAENKAKPMLIVMVDGNFYGNGGGVAGFGMQQLNQFENELKNAVIPFVEANFRTLTDAKNRALAGLSMGGLQTLHAGVRNSDMFGYLGVFSSGWWANNTKLSDPQYEFMQANKDKINANIKQFWISQGGKEDIAHANCQIMMKKFDDMGIKYQYSEYAGGHTWPVWRHDLFGFSQLLFK</sequence>
<dbReference type="InterPro" id="IPR000801">
    <property type="entry name" value="Esterase-like"/>
</dbReference>
<dbReference type="InterPro" id="IPR014756">
    <property type="entry name" value="Ig_E-set"/>
</dbReference>
<organism evidence="2 3">
    <name type="scientific">Runella defluvii</name>
    <dbReference type="NCBI Taxonomy" id="370973"/>
    <lineage>
        <taxon>Bacteria</taxon>
        <taxon>Pseudomonadati</taxon>
        <taxon>Bacteroidota</taxon>
        <taxon>Cytophagia</taxon>
        <taxon>Cytophagales</taxon>
        <taxon>Spirosomataceae</taxon>
        <taxon>Runella</taxon>
    </lineage>
</organism>
<accession>A0A7W6ETH0</accession>
<dbReference type="Pfam" id="PF00756">
    <property type="entry name" value="Esterase"/>
    <property type="match status" value="2"/>
</dbReference>
<dbReference type="InterPro" id="IPR050583">
    <property type="entry name" value="Mycobacterial_A85_antigen"/>
</dbReference>
<dbReference type="RefSeq" id="WP_183979015.1">
    <property type="nucleotide sequence ID" value="NZ_JACIBY010000016.1"/>
</dbReference>
<dbReference type="Gene3D" id="3.40.50.1820">
    <property type="entry name" value="alpha/beta hydrolase"/>
    <property type="match status" value="2"/>
</dbReference>
<dbReference type="PANTHER" id="PTHR48098:SF1">
    <property type="entry name" value="DIACYLGLYCEROL ACYLTRANSFERASE_MYCOLYLTRANSFERASE AG85A"/>
    <property type="match status" value="1"/>
</dbReference>
<feature type="chain" id="PRO_5031382049" evidence="1">
    <location>
        <begin position="21"/>
        <end position="642"/>
    </location>
</feature>
<dbReference type="InterPro" id="IPR029058">
    <property type="entry name" value="AB_hydrolase_fold"/>
</dbReference>
<evidence type="ECO:0000256" key="1">
    <source>
        <dbReference type="SAM" id="SignalP"/>
    </source>
</evidence>
<dbReference type="SUPFAM" id="SSF53474">
    <property type="entry name" value="alpha/beta-Hydrolases"/>
    <property type="match status" value="2"/>
</dbReference>
<reference evidence="2 3" key="1">
    <citation type="submission" date="2020-08" db="EMBL/GenBank/DDBJ databases">
        <title>Genomic Encyclopedia of Type Strains, Phase IV (KMG-IV): sequencing the most valuable type-strain genomes for metagenomic binning, comparative biology and taxonomic classification.</title>
        <authorList>
            <person name="Goeker M."/>
        </authorList>
    </citation>
    <scope>NUCLEOTIDE SEQUENCE [LARGE SCALE GENOMIC DNA]</scope>
    <source>
        <strain evidence="2 3">DSM 17976</strain>
    </source>
</reference>
<dbReference type="PANTHER" id="PTHR48098">
    <property type="entry name" value="ENTEROCHELIN ESTERASE-RELATED"/>
    <property type="match status" value="1"/>
</dbReference>
<dbReference type="CDD" id="cd02858">
    <property type="entry name" value="E_set_Esterase_N"/>
    <property type="match status" value="1"/>
</dbReference>
<evidence type="ECO:0000313" key="2">
    <source>
        <dbReference type="EMBL" id="MBB3841381.1"/>
    </source>
</evidence>
<dbReference type="InterPro" id="IPR013783">
    <property type="entry name" value="Ig-like_fold"/>
</dbReference>
<name>A0A7W6ETH0_9BACT</name>
<feature type="signal peptide" evidence="1">
    <location>
        <begin position="1"/>
        <end position="20"/>
    </location>
</feature>
<dbReference type="Gene3D" id="2.60.40.10">
    <property type="entry name" value="Immunoglobulins"/>
    <property type="match status" value="1"/>
</dbReference>
<evidence type="ECO:0000313" key="3">
    <source>
        <dbReference type="Proteomes" id="UP000541352"/>
    </source>
</evidence>
<comment type="caution">
    <text evidence="2">The sequence shown here is derived from an EMBL/GenBank/DDBJ whole genome shotgun (WGS) entry which is preliminary data.</text>
</comment>
<dbReference type="EMBL" id="JACIBY010000016">
    <property type="protein sequence ID" value="MBB3841381.1"/>
    <property type="molecule type" value="Genomic_DNA"/>
</dbReference>
<dbReference type="Proteomes" id="UP000541352">
    <property type="component" value="Unassembled WGS sequence"/>
</dbReference>
<dbReference type="AlphaFoldDB" id="A0A7W6ETH0"/>
<dbReference type="GO" id="GO:0016747">
    <property type="term" value="F:acyltransferase activity, transferring groups other than amino-acyl groups"/>
    <property type="evidence" value="ECO:0007669"/>
    <property type="project" value="TreeGrafter"/>
</dbReference>